<proteinExistence type="predicted"/>
<dbReference type="Proteomes" id="UP000569005">
    <property type="component" value="Unassembled WGS sequence"/>
</dbReference>
<keyword evidence="2" id="KW-1185">Reference proteome</keyword>
<sequence length="303" mass="33817">MPYAVDVDAKEANTELPLTSPSGAPARLGWLPYASIALLVVVLYYRVAIKLVYDWATLPDYSHGFLVPLFAAFLVWDKRKVLQTTPIRQSWFGVPLIVFSIAVLILGVYGVELFTSRMSFLFLMTGLIWTFFGWAMVRALRFPLLVLVLAIPFPAILFNQITFPLQLLASRIASDILPLLGVPTLHEGNVIELPVMKLEVAEACSGIRSLMSLFTLAVFYGYFLERTNRRRVLLALASIPIAVAANVARIVGTGLCVQYWDPEKALGFFHEFSGWVMFVISLACLYLVHRAMQLISPVKAQTT</sequence>
<evidence type="ECO:0000313" key="2">
    <source>
        <dbReference type="Proteomes" id="UP000569005"/>
    </source>
</evidence>
<organism evidence="1 2">
    <name type="scientific">Tunturiibacter gelidiferens</name>
    <dbReference type="NCBI Taxonomy" id="3069689"/>
    <lineage>
        <taxon>Bacteria</taxon>
        <taxon>Pseudomonadati</taxon>
        <taxon>Acidobacteriota</taxon>
        <taxon>Terriglobia</taxon>
        <taxon>Terriglobales</taxon>
        <taxon>Acidobacteriaceae</taxon>
        <taxon>Tunturiibacter</taxon>
    </lineage>
</organism>
<dbReference type="EMBL" id="JACHEA010000001">
    <property type="protein sequence ID" value="MBB5339829.1"/>
    <property type="molecule type" value="Genomic_DNA"/>
</dbReference>
<gene>
    <name evidence="1" type="ORF">HDF13_002162</name>
</gene>
<reference evidence="1" key="1">
    <citation type="submission" date="2020-08" db="EMBL/GenBank/DDBJ databases">
        <title>Genomic Encyclopedia of Type Strains, Phase IV (KMG-V): Genome sequencing to study the core and pangenomes of soil and plant-associated prokaryotes.</title>
        <authorList>
            <person name="Whitman W."/>
        </authorList>
    </citation>
    <scope>NUCLEOTIDE SEQUENCE</scope>
    <source>
        <strain evidence="1">M8UP15</strain>
    </source>
</reference>
<name>A0ACC5NZ31_9BACT</name>
<evidence type="ECO:0000313" key="1">
    <source>
        <dbReference type="EMBL" id="MBB5339829.1"/>
    </source>
</evidence>
<comment type="caution">
    <text evidence="1">The sequence shown here is derived from an EMBL/GenBank/DDBJ whole genome shotgun (WGS) entry which is preliminary data.</text>
</comment>
<protein>
    <submittedName>
        <fullName evidence="1">Exosortase</fullName>
    </submittedName>
</protein>
<accession>A0ACC5NZ31</accession>